<dbReference type="PROSITE" id="PS51272">
    <property type="entry name" value="SLH"/>
    <property type="match status" value="3"/>
</dbReference>
<dbReference type="Gene3D" id="1.10.530.10">
    <property type="match status" value="1"/>
</dbReference>
<dbReference type="RefSeq" id="WP_378140607.1">
    <property type="nucleotide sequence ID" value="NZ_JBHSEF010000010.1"/>
</dbReference>
<evidence type="ECO:0000256" key="1">
    <source>
        <dbReference type="SAM" id="SignalP"/>
    </source>
</evidence>
<comment type="caution">
    <text evidence="3">The sequence shown here is derived from an EMBL/GenBank/DDBJ whole genome shotgun (WGS) entry which is preliminary data.</text>
</comment>
<name>A0ABV8UUT1_9BACL</name>
<dbReference type="EMBL" id="JBHSEF010000010">
    <property type="protein sequence ID" value="MFC4354331.1"/>
    <property type="molecule type" value="Genomic_DNA"/>
</dbReference>
<dbReference type="InterPro" id="IPR051465">
    <property type="entry name" value="Cell_Envelope_Struct_Comp"/>
</dbReference>
<feature type="signal peptide" evidence="1">
    <location>
        <begin position="1"/>
        <end position="22"/>
    </location>
</feature>
<sequence>MKKLLFSTVLAGSLLLSSSAFANTSEFTDVPTSHQFSKHIQYLVNEGVISGYKDGRFGLLENLTRGQAALMIARAFDLDTSARETVFTDVNSNYAGAVQSGFEVGIIQGTSPTTFAPEKNITRAEMALMLARAFKLEEESSKEFSDVPMSKKGYSEIRKIHAFGITGGIDANRFEPDWNLKRGEFSAFLARALNAELRLKSATCEYDDSRVTNPSRQALNCLVTNAARSADGIIPPEIVKGIINEEMGNWQHFDNNGKAIVSDDGGIGLTQITNTVGYDVEKLKTSIQYNVETAIDMLLYHFNRSDLPKVGNHDPNNLESWYFAVMAYNGTKPVNSPFVKATGAVNPNAYQERVYDEINTSSYVPTSIRSIGMTSDDFTYASGSAENIVFEEKQFILNAEATHSRDRYKAEDQAILLNSRLRDKPTTVNSTVINAAAGSTVRILGAPLYDQNVHAKHNFVWYPVEVVIDGKKQYLYVSSQNLK</sequence>
<reference evidence="4" key="1">
    <citation type="journal article" date="2019" name="Int. J. Syst. Evol. Microbiol.">
        <title>The Global Catalogue of Microorganisms (GCM) 10K type strain sequencing project: providing services to taxonomists for standard genome sequencing and annotation.</title>
        <authorList>
            <consortium name="The Broad Institute Genomics Platform"/>
            <consortium name="The Broad Institute Genome Sequencing Center for Infectious Disease"/>
            <person name="Wu L."/>
            <person name="Ma J."/>
        </authorList>
    </citation>
    <scope>NUCLEOTIDE SEQUENCE [LARGE SCALE GENOMIC DNA]</scope>
    <source>
        <strain evidence="4">CCUG 50353</strain>
    </source>
</reference>
<keyword evidence="4" id="KW-1185">Reference proteome</keyword>
<dbReference type="PANTHER" id="PTHR43308:SF5">
    <property type="entry name" value="S-LAYER PROTEIN _ PEPTIDOGLYCAN ENDO-BETA-N-ACETYLGLUCOSAMINIDASE"/>
    <property type="match status" value="1"/>
</dbReference>
<gene>
    <name evidence="3" type="ORF">ACFO0S_04485</name>
</gene>
<feature type="chain" id="PRO_5045731112" evidence="1">
    <location>
        <begin position="23"/>
        <end position="483"/>
    </location>
</feature>
<evidence type="ECO:0000259" key="2">
    <source>
        <dbReference type="PROSITE" id="PS51272"/>
    </source>
</evidence>
<feature type="domain" description="SLH" evidence="2">
    <location>
        <begin position="89"/>
        <end position="139"/>
    </location>
</feature>
<organism evidence="3 4">
    <name type="scientific">Chryseomicrobium palamuruense</name>
    <dbReference type="NCBI Taxonomy" id="682973"/>
    <lineage>
        <taxon>Bacteria</taxon>
        <taxon>Bacillati</taxon>
        <taxon>Bacillota</taxon>
        <taxon>Bacilli</taxon>
        <taxon>Bacillales</taxon>
        <taxon>Caryophanaceae</taxon>
        <taxon>Chryseomicrobium</taxon>
    </lineage>
</organism>
<feature type="domain" description="SLH" evidence="2">
    <location>
        <begin position="140"/>
        <end position="203"/>
    </location>
</feature>
<dbReference type="Pfam" id="PF00395">
    <property type="entry name" value="SLH"/>
    <property type="match status" value="3"/>
</dbReference>
<keyword evidence="1" id="KW-0732">Signal</keyword>
<protein>
    <submittedName>
        <fullName evidence="3">S-layer homology domain-containing protein</fullName>
    </submittedName>
</protein>
<dbReference type="PANTHER" id="PTHR43308">
    <property type="entry name" value="OUTER MEMBRANE PROTEIN ALPHA-RELATED"/>
    <property type="match status" value="1"/>
</dbReference>
<accession>A0ABV8UUT1</accession>
<evidence type="ECO:0000313" key="3">
    <source>
        <dbReference type="EMBL" id="MFC4354331.1"/>
    </source>
</evidence>
<dbReference type="InterPro" id="IPR001119">
    <property type="entry name" value="SLH_dom"/>
</dbReference>
<evidence type="ECO:0000313" key="4">
    <source>
        <dbReference type="Proteomes" id="UP001595733"/>
    </source>
</evidence>
<proteinExistence type="predicted"/>
<feature type="domain" description="SLH" evidence="2">
    <location>
        <begin position="23"/>
        <end position="86"/>
    </location>
</feature>
<dbReference type="Proteomes" id="UP001595733">
    <property type="component" value="Unassembled WGS sequence"/>
</dbReference>